<comment type="catalytic activity">
    <reaction evidence="7">
        <text>L-cysteinyl-[protein] + hexadecanoyl-CoA = S-hexadecanoyl-L-cysteinyl-[protein] + CoA</text>
        <dbReference type="Rhea" id="RHEA:36683"/>
        <dbReference type="Rhea" id="RHEA-COMP:10131"/>
        <dbReference type="Rhea" id="RHEA-COMP:11032"/>
        <dbReference type="ChEBI" id="CHEBI:29950"/>
        <dbReference type="ChEBI" id="CHEBI:57287"/>
        <dbReference type="ChEBI" id="CHEBI:57379"/>
        <dbReference type="ChEBI" id="CHEBI:74151"/>
        <dbReference type="EC" id="2.3.1.225"/>
    </reaction>
</comment>
<comment type="similarity">
    <text evidence="7">Belongs to the DHHC palmitoyltransferase family.</text>
</comment>
<feature type="transmembrane region" description="Helical" evidence="7">
    <location>
        <begin position="183"/>
        <end position="202"/>
    </location>
</feature>
<keyword evidence="2 7" id="KW-0808">Transferase</keyword>
<evidence type="ECO:0000256" key="5">
    <source>
        <dbReference type="ARBA" id="ARBA00023136"/>
    </source>
</evidence>
<comment type="subcellular location">
    <subcellularLocation>
        <location evidence="1">Membrane</location>
        <topology evidence="1">Multi-pass membrane protein</topology>
    </subcellularLocation>
</comment>
<dbReference type="PANTHER" id="PTHR12246">
    <property type="entry name" value="PALMITOYLTRANSFERASE ZDHHC16"/>
    <property type="match status" value="1"/>
</dbReference>
<dbReference type="GO" id="GO:0019706">
    <property type="term" value="F:protein-cysteine S-palmitoyltransferase activity"/>
    <property type="evidence" value="ECO:0007669"/>
    <property type="project" value="UniProtKB-EC"/>
</dbReference>
<sequence length="265" mass="28767">MPARVPALGAPGRTRRMWFVCDVLGIACAASTWVLVLGAAGVLLRAQLLPARDAAYGLAHGALFHLLAFLALAAHARAMLSDPGSVPLGTAPGGPRCPLCGCTQPPRAHHCMVCRRCIRKMDHHCPWVNNCVGEDNRKYFLLFTLYTALGSLHLLLLLGVPALRGYARGEWDSHSTLTPRASLIFLLLVALKGFLFASAMFATQLHAICTDRTRIEQLQRERAGPGSGSKWMNLKAVLGHRLSLAWISPFASPRPQRARGALRVV</sequence>
<organism evidence="9 10">
    <name type="scientific">Odobenus rosmarus divergens</name>
    <name type="common">Pacific walrus</name>
    <dbReference type="NCBI Taxonomy" id="9708"/>
    <lineage>
        <taxon>Eukaryota</taxon>
        <taxon>Metazoa</taxon>
        <taxon>Chordata</taxon>
        <taxon>Craniata</taxon>
        <taxon>Vertebrata</taxon>
        <taxon>Euteleostomi</taxon>
        <taxon>Mammalia</taxon>
        <taxon>Eutheria</taxon>
        <taxon>Laurasiatheria</taxon>
        <taxon>Carnivora</taxon>
        <taxon>Caniformia</taxon>
        <taxon>Pinnipedia</taxon>
        <taxon>Odobenidae</taxon>
        <taxon>Odobenus</taxon>
    </lineage>
</organism>
<evidence type="ECO:0000256" key="1">
    <source>
        <dbReference type="ARBA" id="ARBA00004141"/>
    </source>
</evidence>
<dbReference type="Proteomes" id="UP000245340">
    <property type="component" value="Unplaced"/>
</dbReference>
<dbReference type="AlphaFoldDB" id="A0A2U3WLC8"/>
<dbReference type="RefSeq" id="XP_004409740.1">
    <property type="nucleotide sequence ID" value="XM_004409683.1"/>
</dbReference>
<dbReference type="InterPro" id="IPR001594">
    <property type="entry name" value="Palmitoyltrfase_DHHC"/>
</dbReference>
<keyword evidence="4 7" id="KW-1133">Transmembrane helix</keyword>
<feature type="transmembrane region" description="Helical" evidence="7">
    <location>
        <begin position="23"/>
        <end position="48"/>
    </location>
</feature>
<accession>A0A2U3WLC8</accession>
<keyword evidence="3 7" id="KW-0812">Transmembrane</keyword>
<evidence type="ECO:0000313" key="9">
    <source>
        <dbReference type="Proteomes" id="UP000245340"/>
    </source>
</evidence>
<evidence type="ECO:0000259" key="8">
    <source>
        <dbReference type="Pfam" id="PF01529"/>
    </source>
</evidence>
<keyword evidence="5 7" id="KW-0472">Membrane</keyword>
<name>A0A2U3WLC8_ODORO</name>
<evidence type="ECO:0000256" key="4">
    <source>
        <dbReference type="ARBA" id="ARBA00022989"/>
    </source>
</evidence>
<gene>
    <name evidence="10" type="primary">LOC101363356</name>
</gene>
<reference evidence="10" key="1">
    <citation type="submission" date="2025-08" db="UniProtKB">
        <authorList>
            <consortium name="RefSeq"/>
        </authorList>
    </citation>
    <scope>IDENTIFICATION</scope>
</reference>
<keyword evidence="9" id="KW-1185">Reference proteome</keyword>
<feature type="transmembrane region" description="Helical" evidence="7">
    <location>
        <begin position="54"/>
        <end position="74"/>
    </location>
</feature>
<comment type="domain">
    <text evidence="7">The DHHC domain is required for palmitoyltransferase activity.</text>
</comment>
<dbReference type="Pfam" id="PF01529">
    <property type="entry name" value="DHHC"/>
    <property type="match status" value="1"/>
</dbReference>
<dbReference type="KEGG" id="oro:101363356"/>
<evidence type="ECO:0000256" key="7">
    <source>
        <dbReference type="RuleBase" id="RU079119"/>
    </source>
</evidence>
<evidence type="ECO:0000256" key="6">
    <source>
        <dbReference type="ARBA" id="ARBA00023315"/>
    </source>
</evidence>
<feature type="domain" description="Palmitoyltransferase DHHC" evidence="8">
    <location>
        <begin position="97"/>
        <end position="219"/>
    </location>
</feature>
<protein>
    <recommendedName>
        <fullName evidence="7">Palmitoyltransferase</fullName>
        <ecNumber evidence="7">2.3.1.225</ecNumber>
    </recommendedName>
</protein>
<evidence type="ECO:0000256" key="2">
    <source>
        <dbReference type="ARBA" id="ARBA00022679"/>
    </source>
</evidence>
<keyword evidence="6 7" id="KW-0012">Acyltransferase</keyword>
<dbReference type="GO" id="GO:0016020">
    <property type="term" value="C:membrane"/>
    <property type="evidence" value="ECO:0007669"/>
    <property type="project" value="UniProtKB-SubCell"/>
</dbReference>
<proteinExistence type="inferred from homology"/>
<dbReference type="InParanoid" id="A0A2U3WLC8"/>
<evidence type="ECO:0000313" key="10">
    <source>
        <dbReference type="RefSeq" id="XP_004409740.1"/>
    </source>
</evidence>
<feature type="transmembrane region" description="Helical" evidence="7">
    <location>
        <begin position="139"/>
        <end position="163"/>
    </location>
</feature>
<dbReference type="PROSITE" id="PS50216">
    <property type="entry name" value="DHHC"/>
    <property type="match status" value="1"/>
</dbReference>
<evidence type="ECO:0000256" key="3">
    <source>
        <dbReference type="ARBA" id="ARBA00022692"/>
    </source>
</evidence>
<dbReference type="InterPro" id="IPR039859">
    <property type="entry name" value="PFA4/ZDH16/20/ERF2-like"/>
</dbReference>
<dbReference type="STRING" id="9708.A0A2U3WLC8"/>
<dbReference type="EC" id="2.3.1.225" evidence="7"/>